<evidence type="ECO:0000256" key="5">
    <source>
        <dbReference type="ARBA" id="ARBA00026121"/>
    </source>
</evidence>
<reference evidence="10 11" key="1">
    <citation type="submission" date="2019-02" db="EMBL/GenBank/DDBJ databases">
        <title>Deep-cultivation of Planctomycetes and their phenomic and genomic characterization uncovers novel biology.</title>
        <authorList>
            <person name="Wiegand S."/>
            <person name="Jogler M."/>
            <person name="Boedeker C."/>
            <person name="Pinto D."/>
            <person name="Vollmers J."/>
            <person name="Rivas-Marin E."/>
            <person name="Kohn T."/>
            <person name="Peeters S.H."/>
            <person name="Heuer A."/>
            <person name="Rast P."/>
            <person name="Oberbeckmann S."/>
            <person name="Bunk B."/>
            <person name="Jeske O."/>
            <person name="Meyerdierks A."/>
            <person name="Storesund J.E."/>
            <person name="Kallscheuer N."/>
            <person name="Luecker S."/>
            <person name="Lage O.M."/>
            <person name="Pohl T."/>
            <person name="Merkel B.J."/>
            <person name="Hornburger P."/>
            <person name="Mueller R.-W."/>
            <person name="Bruemmer F."/>
            <person name="Labrenz M."/>
            <person name="Spormann A.M."/>
            <person name="Op Den Camp H."/>
            <person name="Overmann J."/>
            <person name="Amann R."/>
            <person name="Jetten M.S.M."/>
            <person name="Mascher T."/>
            <person name="Medema M.H."/>
            <person name="Devos D.P."/>
            <person name="Kaster A.-K."/>
            <person name="Ovreas L."/>
            <person name="Rohde M."/>
            <person name="Galperin M.Y."/>
            <person name="Jogler C."/>
        </authorList>
    </citation>
    <scope>NUCLEOTIDE SEQUENCE [LARGE SCALE GENOMIC DNA]</scope>
    <source>
        <strain evidence="10 11">Pla22</strain>
    </source>
</reference>
<dbReference type="InterPro" id="IPR045851">
    <property type="entry name" value="AMP-bd_C_sf"/>
</dbReference>
<sequence length="450" mass="48872">MKVSNTETLTPMRHLLELLSRVAPQRPLWVNAFDAAVTAEQIAESISVDASMVGSRIALMMPNGEDLARSLVALDGVCEAILLLPSGLDESQRDSLMQRASIDRVVSHLADIRCNEELAAKPSDRGRLTRWILATSGTTGTPKLVEHTLATLTRSASFDLTIGAQHTWSSLYNLTGFAGLQVFLQAWCGGSKFVLHNDDATLAERVERMARLGVTAISATPTMWRKILMASDAAKLPLRRITLGGEIADQKILDALGAVFPNAKIRQIYASTEAGVGFSVRDGKAGFPASYLDTPPAGVEVRVEDGRLFLRNPDTSQRFIGNDARLHREDGFIDTGDRVERVDDRFEFLGRANGTINVGGNKVQPEEIERFLLSCDGVVQARVYAKKSPFTGSLVAADVVSSGQLEKTELRKHLTSRCRASLDTHKVPAVIRLVDGIETNAAGKVLRNAG</sequence>
<dbReference type="AlphaFoldDB" id="A0A5C5WU28"/>
<organism evidence="10 11">
    <name type="scientific">Rubripirellula amarantea</name>
    <dbReference type="NCBI Taxonomy" id="2527999"/>
    <lineage>
        <taxon>Bacteria</taxon>
        <taxon>Pseudomonadati</taxon>
        <taxon>Planctomycetota</taxon>
        <taxon>Planctomycetia</taxon>
        <taxon>Pirellulales</taxon>
        <taxon>Pirellulaceae</taxon>
        <taxon>Rubripirellula</taxon>
    </lineage>
</organism>
<evidence type="ECO:0000256" key="6">
    <source>
        <dbReference type="ARBA" id="ARBA00039545"/>
    </source>
</evidence>
<dbReference type="Gene3D" id="3.40.50.12780">
    <property type="entry name" value="N-terminal domain of ligase-like"/>
    <property type="match status" value="1"/>
</dbReference>
<comment type="pathway">
    <text evidence="2">Lipid metabolism; fatty acid beta-oxidation.</text>
</comment>
<dbReference type="GO" id="GO:0004467">
    <property type="term" value="F:long-chain fatty acid-CoA ligase activity"/>
    <property type="evidence" value="ECO:0007669"/>
    <property type="project" value="UniProtKB-EC"/>
</dbReference>
<keyword evidence="11" id="KW-1185">Reference proteome</keyword>
<dbReference type="Pfam" id="PF13193">
    <property type="entry name" value="AMP-binding_C"/>
    <property type="match status" value="1"/>
</dbReference>
<dbReference type="InterPro" id="IPR000873">
    <property type="entry name" value="AMP-dep_synth/lig_dom"/>
</dbReference>
<keyword evidence="3" id="KW-0436">Ligase</keyword>
<dbReference type="EMBL" id="SJPI01000001">
    <property type="protein sequence ID" value="TWT53719.1"/>
    <property type="molecule type" value="Genomic_DNA"/>
</dbReference>
<dbReference type="InterPro" id="IPR020845">
    <property type="entry name" value="AMP-binding_CS"/>
</dbReference>
<evidence type="ECO:0000256" key="3">
    <source>
        <dbReference type="ARBA" id="ARBA00022598"/>
    </source>
</evidence>
<dbReference type="PANTHER" id="PTHR43767">
    <property type="entry name" value="LONG-CHAIN-FATTY-ACID--COA LIGASE"/>
    <property type="match status" value="1"/>
</dbReference>
<dbReference type="OrthoDB" id="7055148at2"/>
<dbReference type="PROSITE" id="PS00455">
    <property type="entry name" value="AMP_BINDING"/>
    <property type="match status" value="1"/>
</dbReference>
<dbReference type="CDD" id="cd04433">
    <property type="entry name" value="AFD_class_I"/>
    <property type="match status" value="1"/>
</dbReference>
<evidence type="ECO:0000256" key="2">
    <source>
        <dbReference type="ARBA" id="ARBA00005005"/>
    </source>
</evidence>
<name>A0A5C5WU28_9BACT</name>
<evidence type="ECO:0000256" key="7">
    <source>
        <dbReference type="ARBA" id="ARBA00042773"/>
    </source>
</evidence>
<dbReference type="GO" id="GO:0016020">
    <property type="term" value="C:membrane"/>
    <property type="evidence" value="ECO:0007669"/>
    <property type="project" value="UniProtKB-SubCell"/>
</dbReference>
<evidence type="ECO:0000259" key="8">
    <source>
        <dbReference type="Pfam" id="PF00501"/>
    </source>
</evidence>
<gene>
    <name evidence="10" type="primary">srfAB</name>
    <name evidence="10" type="ORF">Pla22_13510</name>
</gene>
<evidence type="ECO:0000256" key="4">
    <source>
        <dbReference type="ARBA" id="ARBA00023136"/>
    </source>
</evidence>
<evidence type="ECO:0000256" key="1">
    <source>
        <dbReference type="ARBA" id="ARBA00004170"/>
    </source>
</evidence>
<evidence type="ECO:0000313" key="11">
    <source>
        <dbReference type="Proteomes" id="UP000316598"/>
    </source>
</evidence>
<accession>A0A5C5WU28</accession>
<keyword evidence="4" id="KW-0472">Membrane</keyword>
<dbReference type="Pfam" id="PF00501">
    <property type="entry name" value="AMP-binding"/>
    <property type="match status" value="1"/>
</dbReference>
<dbReference type="InterPro" id="IPR042099">
    <property type="entry name" value="ANL_N_sf"/>
</dbReference>
<evidence type="ECO:0000313" key="10">
    <source>
        <dbReference type="EMBL" id="TWT53719.1"/>
    </source>
</evidence>
<feature type="domain" description="AMP-dependent synthetase/ligase" evidence="8">
    <location>
        <begin position="131"/>
        <end position="305"/>
    </location>
</feature>
<dbReference type="SUPFAM" id="SSF56801">
    <property type="entry name" value="Acetyl-CoA synthetase-like"/>
    <property type="match status" value="1"/>
</dbReference>
<dbReference type="EC" id="6.2.1.3" evidence="5"/>
<dbReference type="InterPro" id="IPR050237">
    <property type="entry name" value="ATP-dep_AMP-bd_enzyme"/>
</dbReference>
<feature type="domain" description="AMP-binding enzyme C-terminal" evidence="9">
    <location>
        <begin position="367"/>
        <end position="444"/>
    </location>
</feature>
<dbReference type="Gene3D" id="3.30.300.30">
    <property type="match status" value="1"/>
</dbReference>
<evidence type="ECO:0000259" key="9">
    <source>
        <dbReference type="Pfam" id="PF13193"/>
    </source>
</evidence>
<protein>
    <recommendedName>
        <fullName evidence="6">Long-chain-fatty-acid--CoA ligase</fullName>
        <ecNumber evidence="5">6.2.1.3</ecNumber>
    </recommendedName>
    <alternativeName>
        <fullName evidence="7">Long-chain acyl-CoA synthetase</fullName>
    </alternativeName>
</protein>
<comment type="caution">
    <text evidence="10">The sequence shown here is derived from an EMBL/GenBank/DDBJ whole genome shotgun (WGS) entry which is preliminary data.</text>
</comment>
<dbReference type="InterPro" id="IPR025110">
    <property type="entry name" value="AMP-bd_C"/>
</dbReference>
<comment type="subcellular location">
    <subcellularLocation>
        <location evidence="1">Membrane</location>
        <topology evidence="1">Peripheral membrane protein</topology>
    </subcellularLocation>
</comment>
<proteinExistence type="predicted"/>
<dbReference type="Proteomes" id="UP000316598">
    <property type="component" value="Unassembled WGS sequence"/>
</dbReference>
<dbReference type="PANTHER" id="PTHR43767:SF8">
    <property type="entry name" value="LONG-CHAIN-FATTY-ACID--COA LIGASE"/>
    <property type="match status" value="1"/>
</dbReference>